<comment type="subunit">
    <text evidence="6">Part of the FGAM synthase complex composed of 1 PurL, 1 PurQ and 2 PurS subunits.</text>
</comment>
<accession>A0A7C5LBL4</accession>
<dbReference type="GO" id="GO:0006189">
    <property type="term" value="P:'de novo' IMP biosynthetic process"/>
    <property type="evidence" value="ECO:0007669"/>
    <property type="project" value="UniProtKB-UniRule"/>
</dbReference>
<name>A0A7C5LBL4_AQUAO</name>
<evidence type="ECO:0000256" key="2">
    <source>
        <dbReference type="ARBA" id="ARBA00022598"/>
    </source>
</evidence>
<dbReference type="GO" id="GO:0005737">
    <property type="term" value="C:cytoplasm"/>
    <property type="evidence" value="ECO:0007669"/>
    <property type="project" value="UniProtKB-SubCell"/>
</dbReference>
<evidence type="ECO:0000256" key="6">
    <source>
        <dbReference type="HAMAP-Rule" id="MF_01926"/>
    </source>
</evidence>
<proteinExistence type="inferred from homology"/>
<dbReference type="PANTHER" id="PTHR34696:SF1">
    <property type="entry name" value="PHOSPHORIBOSYLFORMYLGLYCINAMIDINE SYNTHASE SUBUNIT PURS"/>
    <property type="match status" value="1"/>
</dbReference>
<dbReference type="GO" id="GO:0005524">
    <property type="term" value="F:ATP binding"/>
    <property type="evidence" value="ECO:0007669"/>
    <property type="project" value="UniProtKB-UniRule"/>
</dbReference>
<protein>
    <recommendedName>
        <fullName evidence="6">Phosphoribosylformylglycinamidine synthase subunit PurS</fullName>
        <shortName evidence="6">FGAM synthase</shortName>
        <ecNumber evidence="6">6.3.5.3</ecNumber>
    </recommendedName>
    <alternativeName>
        <fullName evidence="6">Formylglycinamide ribonucleotide amidotransferase subunit III</fullName>
        <shortName evidence="6">FGAR amidotransferase III</shortName>
        <shortName evidence="6">FGAR-AT III</shortName>
    </alternativeName>
    <alternativeName>
        <fullName evidence="6">Phosphoribosylformylglycinamidine synthase subunit III</fullName>
    </alternativeName>
</protein>
<reference evidence="7" key="1">
    <citation type="journal article" date="2020" name="mSystems">
        <title>Genome- and Community-Level Interaction Insights into Carbon Utilization and Element Cycling Functions of Hydrothermarchaeota in Hydrothermal Sediment.</title>
        <authorList>
            <person name="Zhou Z."/>
            <person name="Liu Y."/>
            <person name="Xu W."/>
            <person name="Pan J."/>
            <person name="Luo Z.H."/>
            <person name="Li M."/>
        </authorList>
    </citation>
    <scope>NUCLEOTIDE SEQUENCE [LARGE SCALE GENOMIC DNA]</scope>
    <source>
        <strain evidence="7">HyVt-501</strain>
    </source>
</reference>
<keyword evidence="3 6" id="KW-0547">Nucleotide-binding</keyword>
<comment type="pathway">
    <text evidence="6">Purine metabolism; IMP biosynthesis via de novo pathway; 5-amino-1-(5-phospho-D-ribosyl)imidazole from N(2)-formyl-N(1)-(5-phospho-D-ribosyl)glycinamide: step 1/2.</text>
</comment>
<comment type="catalytic activity">
    <reaction evidence="6">
        <text>N(2)-formyl-N(1)-(5-phospho-beta-D-ribosyl)glycinamide + L-glutamine + ATP + H2O = 2-formamido-N(1)-(5-O-phospho-beta-D-ribosyl)acetamidine + L-glutamate + ADP + phosphate + H(+)</text>
        <dbReference type="Rhea" id="RHEA:17129"/>
        <dbReference type="ChEBI" id="CHEBI:15377"/>
        <dbReference type="ChEBI" id="CHEBI:15378"/>
        <dbReference type="ChEBI" id="CHEBI:29985"/>
        <dbReference type="ChEBI" id="CHEBI:30616"/>
        <dbReference type="ChEBI" id="CHEBI:43474"/>
        <dbReference type="ChEBI" id="CHEBI:58359"/>
        <dbReference type="ChEBI" id="CHEBI:147286"/>
        <dbReference type="ChEBI" id="CHEBI:147287"/>
        <dbReference type="ChEBI" id="CHEBI:456216"/>
        <dbReference type="EC" id="6.3.5.3"/>
    </reaction>
</comment>
<dbReference type="GO" id="GO:0004642">
    <property type="term" value="F:phosphoribosylformylglycinamidine synthase activity"/>
    <property type="evidence" value="ECO:0007669"/>
    <property type="project" value="UniProtKB-UniRule"/>
</dbReference>
<comment type="caution">
    <text evidence="7">The sequence shown here is derived from an EMBL/GenBank/DDBJ whole genome shotgun (WGS) entry which is preliminary data.</text>
</comment>
<dbReference type="InterPro" id="IPR003850">
    <property type="entry name" value="PurS"/>
</dbReference>
<keyword evidence="4 6" id="KW-0658">Purine biosynthesis</keyword>
<dbReference type="SUPFAM" id="SSF82697">
    <property type="entry name" value="PurS-like"/>
    <property type="match status" value="1"/>
</dbReference>
<sequence>MKKIRVLIRPREGLLDPQGRAVEELLRDRGFRVKGLRVGKLLEFEVEEDTDVREMVEKYVVNPLIEEFEIEES</sequence>
<keyword evidence="2 6" id="KW-0436">Ligase</keyword>
<dbReference type="Gene3D" id="3.30.1280.10">
    <property type="entry name" value="Phosphoribosylformylglycinamidine synthase subunit PurS"/>
    <property type="match status" value="1"/>
</dbReference>
<dbReference type="EMBL" id="DRNB01000327">
    <property type="protein sequence ID" value="HHJ64970.1"/>
    <property type="molecule type" value="Genomic_DNA"/>
</dbReference>
<keyword evidence="5 6" id="KW-0067">ATP-binding</keyword>
<organism evidence="7">
    <name type="scientific">Aquifex aeolicus</name>
    <dbReference type="NCBI Taxonomy" id="63363"/>
    <lineage>
        <taxon>Bacteria</taxon>
        <taxon>Pseudomonadati</taxon>
        <taxon>Aquificota</taxon>
        <taxon>Aquificia</taxon>
        <taxon>Aquificales</taxon>
        <taxon>Aquificaceae</taxon>
        <taxon>Aquifex</taxon>
    </lineage>
</organism>
<dbReference type="InterPro" id="IPR036604">
    <property type="entry name" value="PurS-like_sf"/>
</dbReference>
<dbReference type="Pfam" id="PF02700">
    <property type="entry name" value="PurS"/>
    <property type="match status" value="1"/>
</dbReference>
<evidence type="ECO:0000256" key="3">
    <source>
        <dbReference type="ARBA" id="ARBA00022741"/>
    </source>
</evidence>
<dbReference type="EC" id="6.3.5.3" evidence="6"/>
<comment type="function">
    <text evidence="6">Part of the phosphoribosylformylglycinamidine synthase complex involved in the purines biosynthetic pathway. Catalyzes the ATP-dependent conversion of formylglycinamide ribonucleotide (FGAR) and glutamine to yield formylglycinamidine ribonucleotide (FGAM) and glutamate. The FGAM synthase complex is composed of three subunits. PurQ produces an ammonia molecule by converting glutamine to glutamate. PurL transfers the ammonia molecule to FGAR to form FGAM in an ATP-dependent manner. PurS interacts with PurQ and PurL and is thought to assist in the transfer of the ammonia molecule from PurQ to PurL.</text>
</comment>
<evidence type="ECO:0000256" key="4">
    <source>
        <dbReference type="ARBA" id="ARBA00022755"/>
    </source>
</evidence>
<evidence type="ECO:0000256" key="1">
    <source>
        <dbReference type="ARBA" id="ARBA00022490"/>
    </source>
</evidence>
<dbReference type="UniPathway" id="UPA00074">
    <property type="reaction ID" value="UER00128"/>
</dbReference>
<comment type="subcellular location">
    <subcellularLocation>
        <location evidence="6">Cytoplasm</location>
    </subcellularLocation>
</comment>
<keyword evidence="1 6" id="KW-0963">Cytoplasm</keyword>
<comment type="similarity">
    <text evidence="6">Belongs to the PurS family.</text>
</comment>
<dbReference type="Proteomes" id="UP000885792">
    <property type="component" value="Unassembled WGS sequence"/>
</dbReference>
<evidence type="ECO:0000313" key="7">
    <source>
        <dbReference type="EMBL" id="HHJ64970.1"/>
    </source>
</evidence>
<dbReference type="PANTHER" id="PTHR34696">
    <property type="entry name" value="PHOSPHORIBOSYLFORMYLGLYCINAMIDINE SYNTHASE SUBUNIT PURS"/>
    <property type="match status" value="1"/>
</dbReference>
<dbReference type="HAMAP" id="MF_01926">
    <property type="entry name" value="PurS"/>
    <property type="match status" value="1"/>
</dbReference>
<dbReference type="AlphaFoldDB" id="A0A7C5LBL4"/>
<gene>
    <name evidence="6 7" type="primary">purS</name>
    <name evidence="7" type="ORF">ENJ61_08710</name>
</gene>
<dbReference type="NCBIfam" id="TIGR00302">
    <property type="entry name" value="phosphoribosylformylglycinamidine synthase subunit PurS"/>
    <property type="match status" value="1"/>
</dbReference>
<evidence type="ECO:0000256" key="5">
    <source>
        <dbReference type="ARBA" id="ARBA00022840"/>
    </source>
</evidence>